<sequence length="381" mass="40991">MSAAPQDKVNDITASTQDTPEVESNSSSPQPAPEVTTSSKTQVAAATTATTATASNDATASNAAISVSGTEDASGAGTAHTVAGTVDPATATATTAGAAQMGDGKTPFFKIGEDVSAFTGRPRITPEENQALKQGSFVAKKALHSVARAHGEEYEPFRLPAHMRAALAQIDQEAEAERQAAAKAAGQTLEPDNNPLAQLHSINPQEMEEVRQQNEAERINAGGARFYGKYQALLEKQQERKEEMKQTVRRNLKIAFIVIIGLLAYVGYNFWFGSPSHNSVEELKAALPLSIDSHTSLVRIDDRNNDFKMYFEMTPDAFEGLDATQKEAKLDAFARNAPLLCKNQLVYSIITSGKKVTVLLEASDRSFFREFSVTKCPTSSN</sequence>
<keyword evidence="2" id="KW-0472">Membrane</keyword>
<evidence type="ECO:0000256" key="1">
    <source>
        <dbReference type="SAM" id="MobiDB-lite"/>
    </source>
</evidence>
<evidence type="ECO:0000256" key="2">
    <source>
        <dbReference type="SAM" id="Phobius"/>
    </source>
</evidence>
<evidence type="ECO:0000313" key="4">
    <source>
        <dbReference type="Proteomes" id="UP000733611"/>
    </source>
</evidence>
<dbReference type="EMBL" id="JAHLFE010000165">
    <property type="protein sequence ID" value="MBU3844810.1"/>
    <property type="molecule type" value="Genomic_DNA"/>
</dbReference>
<gene>
    <name evidence="3" type="ORF">H9847_08125</name>
</gene>
<reference evidence="3" key="2">
    <citation type="submission" date="2021-04" db="EMBL/GenBank/DDBJ databases">
        <authorList>
            <person name="Gilroy R."/>
        </authorList>
    </citation>
    <scope>NUCLEOTIDE SEQUENCE</scope>
    <source>
        <strain evidence="3">378</strain>
    </source>
</reference>
<feature type="transmembrane region" description="Helical" evidence="2">
    <location>
        <begin position="254"/>
        <end position="272"/>
    </location>
</feature>
<reference evidence="3" key="1">
    <citation type="journal article" date="2021" name="PeerJ">
        <title>Extensive microbial diversity within the chicken gut microbiome revealed by metagenomics and culture.</title>
        <authorList>
            <person name="Gilroy R."/>
            <person name="Ravi A."/>
            <person name="Getino M."/>
            <person name="Pursley I."/>
            <person name="Horton D.L."/>
            <person name="Alikhan N.F."/>
            <person name="Baker D."/>
            <person name="Gharbi K."/>
            <person name="Hall N."/>
            <person name="Watson M."/>
            <person name="Adriaenssens E.M."/>
            <person name="Foster-Nyarko E."/>
            <person name="Jarju S."/>
            <person name="Secka A."/>
            <person name="Antonio M."/>
            <person name="Oren A."/>
            <person name="Chaudhuri R.R."/>
            <person name="La Ragione R."/>
            <person name="Hildebrand F."/>
            <person name="Pallen M.J."/>
        </authorList>
    </citation>
    <scope>NUCLEOTIDE SEQUENCE</scope>
    <source>
        <strain evidence="3">378</strain>
    </source>
</reference>
<dbReference type="Proteomes" id="UP000733611">
    <property type="component" value="Unassembled WGS sequence"/>
</dbReference>
<feature type="region of interest" description="Disordered" evidence="1">
    <location>
        <begin position="1"/>
        <end position="59"/>
    </location>
</feature>
<name>A0A948WYH4_9GAMM</name>
<feature type="compositionally biased region" description="Polar residues" evidence="1">
    <location>
        <begin position="12"/>
        <end position="29"/>
    </location>
</feature>
<accession>A0A948WYH4</accession>
<evidence type="ECO:0000313" key="3">
    <source>
        <dbReference type="EMBL" id="MBU3844810.1"/>
    </source>
</evidence>
<keyword evidence="2" id="KW-0812">Transmembrane</keyword>
<feature type="compositionally biased region" description="Low complexity" evidence="1">
    <location>
        <begin position="36"/>
        <end position="59"/>
    </location>
</feature>
<proteinExistence type="predicted"/>
<comment type="caution">
    <text evidence="3">The sequence shown here is derived from an EMBL/GenBank/DDBJ whole genome shotgun (WGS) entry which is preliminary data.</text>
</comment>
<protein>
    <submittedName>
        <fullName evidence="3">Uncharacterized protein</fullName>
    </submittedName>
</protein>
<organism evidence="3 4">
    <name type="scientific">Candidatus Anaerobiospirillum pullicola</name>
    <dbReference type="NCBI Taxonomy" id="2838451"/>
    <lineage>
        <taxon>Bacteria</taxon>
        <taxon>Pseudomonadati</taxon>
        <taxon>Pseudomonadota</taxon>
        <taxon>Gammaproteobacteria</taxon>
        <taxon>Aeromonadales</taxon>
        <taxon>Succinivibrionaceae</taxon>
        <taxon>Anaerobiospirillum</taxon>
    </lineage>
</organism>
<keyword evidence="2" id="KW-1133">Transmembrane helix</keyword>
<dbReference type="AlphaFoldDB" id="A0A948WYH4"/>